<sequence>MKFSDEEKNSFYRLLESRRDVRSGFQSKEIPDEVLKRILTAAHHAPSVGYLQPWDFLIIRSEEVKQNIKDNFLQVSKRESQLFTGEKQDLYKALKLEGILEAPVNLCVTCDLKRDEGNQLGRSAQSSMDIYSTVCAIQNMWLAARVEGIGMGWVSILEEKHISEVLDLPESVKLIGYFCLGYVDEFKEQPELESAGWNQRVDIDDLIRYENWKTQKKG</sequence>
<gene>
    <name evidence="5" type="ORF">LNTAR_05316</name>
</gene>
<comment type="caution">
    <text evidence="5">The sequence shown here is derived from an EMBL/GenBank/DDBJ whole genome shotgun (WGS) entry which is preliminary data.</text>
</comment>
<dbReference type="InterPro" id="IPR029479">
    <property type="entry name" value="Nitroreductase"/>
</dbReference>
<feature type="domain" description="Nitroreductase" evidence="4">
    <location>
        <begin position="16"/>
        <end position="182"/>
    </location>
</feature>
<dbReference type="STRING" id="313628.LNTAR_05316"/>
<reference evidence="5 6" key="1">
    <citation type="journal article" date="2010" name="J. Bacteriol.">
        <title>Genome sequence of Lentisphaera araneosa HTCC2155T, the type species of the order Lentisphaerales in the phylum Lentisphaerae.</title>
        <authorList>
            <person name="Thrash J.C."/>
            <person name="Cho J.C."/>
            <person name="Vergin K.L."/>
            <person name="Morris R.M."/>
            <person name="Giovannoni S.J."/>
        </authorList>
    </citation>
    <scope>NUCLEOTIDE SEQUENCE [LARGE SCALE GENOMIC DNA]</scope>
    <source>
        <strain evidence="5 6">HTCC2155</strain>
    </source>
</reference>
<dbReference type="Proteomes" id="UP000004947">
    <property type="component" value="Unassembled WGS sequence"/>
</dbReference>
<keyword evidence="1" id="KW-0285">Flavoprotein</keyword>
<dbReference type="EMBL" id="ABCK01000009">
    <property type="protein sequence ID" value="EDM27505.1"/>
    <property type="molecule type" value="Genomic_DNA"/>
</dbReference>
<proteinExistence type="predicted"/>
<evidence type="ECO:0000256" key="2">
    <source>
        <dbReference type="ARBA" id="ARBA00022643"/>
    </source>
</evidence>
<evidence type="ECO:0000256" key="3">
    <source>
        <dbReference type="ARBA" id="ARBA00023002"/>
    </source>
</evidence>
<keyword evidence="6" id="KW-1185">Reference proteome</keyword>
<keyword evidence="2" id="KW-0288">FMN</keyword>
<dbReference type="InterPro" id="IPR000415">
    <property type="entry name" value="Nitroreductase-like"/>
</dbReference>
<dbReference type="PANTHER" id="PTHR23026:SF90">
    <property type="entry name" value="IODOTYROSINE DEIODINASE 1"/>
    <property type="match status" value="1"/>
</dbReference>
<evidence type="ECO:0000259" key="4">
    <source>
        <dbReference type="Pfam" id="PF00881"/>
    </source>
</evidence>
<dbReference type="Pfam" id="PF00881">
    <property type="entry name" value="Nitroreductase"/>
    <property type="match status" value="1"/>
</dbReference>
<dbReference type="CDD" id="cd02145">
    <property type="entry name" value="BluB"/>
    <property type="match status" value="1"/>
</dbReference>
<dbReference type="AlphaFoldDB" id="A6DLQ0"/>
<dbReference type="RefSeq" id="WP_007278809.1">
    <property type="nucleotide sequence ID" value="NZ_ABCK01000009.1"/>
</dbReference>
<dbReference type="PANTHER" id="PTHR23026">
    <property type="entry name" value="NADPH NITROREDUCTASE"/>
    <property type="match status" value="1"/>
</dbReference>
<accession>A6DLQ0</accession>
<dbReference type="InterPro" id="IPR012825">
    <property type="entry name" value="BluB"/>
</dbReference>
<protein>
    <submittedName>
        <fullName evidence="5">Nitroreductase family protein</fullName>
    </submittedName>
</protein>
<organism evidence="5 6">
    <name type="scientific">Lentisphaera araneosa HTCC2155</name>
    <dbReference type="NCBI Taxonomy" id="313628"/>
    <lineage>
        <taxon>Bacteria</taxon>
        <taxon>Pseudomonadati</taxon>
        <taxon>Lentisphaerota</taxon>
        <taxon>Lentisphaeria</taxon>
        <taxon>Lentisphaerales</taxon>
        <taxon>Lentisphaeraceae</taxon>
        <taxon>Lentisphaera</taxon>
    </lineage>
</organism>
<dbReference type="eggNOG" id="COG0778">
    <property type="taxonomic scope" value="Bacteria"/>
</dbReference>
<keyword evidence="3" id="KW-0560">Oxidoreductase</keyword>
<dbReference type="NCBIfam" id="TIGR02476">
    <property type="entry name" value="BluB"/>
    <property type="match status" value="1"/>
</dbReference>
<evidence type="ECO:0000313" key="5">
    <source>
        <dbReference type="EMBL" id="EDM27505.1"/>
    </source>
</evidence>
<dbReference type="GO" id="GO:0016491">
    <property type="term" value="F:oxidoreductase activity"/>
    <property type="evidence" value="ECO:0007669"/>
    <property type="project" value="UniProtKB-KW"/>
</dbReference>
<dbReference type="SUPFAM" id="SSF55469">
    <property type="entry name" value="FMN-dependent nitroreductase-like"/>
    <property type="match status" value="1"/>
</dbReference>
<name>A6DLQ0_9BACT</name>
<dbReference type="InterPro" id="IPR050627">
    <property type="entry name" value="Nitroreductase/BluB"/>
</dbReference>
<dbReference type="Gene3D" id="3.40.109.10">
    <property type="entry name" value="NADH Oxidase"/>
    <property type="match status" value="1"/>
</dbReference>
<evidence type="ECO:0000256" key="1">
    <source>
        <dbReference type="ARBA" id="ARBA00022630"/>
    </source>
</evidence>
<dbReference type="OrthoDB" id="9773807at2"/>
<evidence type="ECO:0000313" key="6">
    <source>
        <dbReference type="Proteomes" id="UP000004947"/>
    </source>
</evidence>